<dbReference type="EMBL" id="LVKK01000089">
    <property type="protein sequence ID" value="OAG36531.1"/>
    <property type="molecule type" value="Genomic_DNA"/>
</dbReference>
<gene>
    <name evidence="1" type="ORF">AYO21_09262</name>
</gene>
<sequence length="137" mass="15471">MAGSMVVYLVGAIEAHAIPKRRTVKIEGQIAFVKEFHKMPRPIQCYNYEHPQNHRTDSCPSAETKCPACADAHATGRDDKTITSCRKDGSRTLHGWITREFPNCFWGEKTEHLAYVIAECEKRSVHTVEPTAQAEED</sequence>
<dbReference type="AlphaFoldDB" id="A0A177EYS7"/>
<keyword evidence="2" id="KW-1185">Reference proteome</keyword>
<evidence type="ECO:0000313" key="1">
    <source>
        <dbReference type="EMBL" id="OAG36531.1"/>
    </source>
</evidence>
<dbReference type="Gene3D" id="3.50.50.60">
    <property type="entry name" value="FAD/NAD(P)-binding domain"/>
    <property type="match status" value="1"/>
</dbReference>
<reference evidence="1 2" key="1">
    <citation type="submission" date="2016-03" db="EMBL/GenBank/DDBJ databases">
        <title>Draft genome sequence of the Fonsecaea monophora CBS 269.37.</title>
        <authorList>
            <person name="Bombassaro A."/>
            <person name="Vinicius W.A."/>
            <person name="De Hoog S."/>
            <person name="Sun J."/>
            <person name="Souza E.M."/>
            <person name="Raittz R.T."/>
            <person name="Costa F."/>
            <person name="Leao A.C."/>
            <person name="Tadra-Sfeir M.Z."/>
            <person name="Baura V."/>
            <person name="Balsanelli E."/>
            <person name="Pedrosa F.O."/>
            <person name="Moreno L.F."/>
            <person name="Steffens M.B."/>
            <person name="Xi L."/>
            <person name="Bocca A.L."/>
            <person name="Felipe M.S."/>
            <person name="Teixeira M."/>
            <person name="Telles Filho F.Q."/>
            <person name="Azevedo C.M."/>
            <person name="Gomes R."/>
            <person name="Vicente V.A."/>
        </authorList>
    </citation>
    <scope>NUCLEOTIDE SEQUENCE [LARGE SCALE GENOMIC DNA]</scope>
    <source>
        <strain evidence="1 2">CBS 269.37</strain>
    </source>
</reference>
<protein>
    <submittedName>
        <fullName evidence="1">Uncharacterized protein</fullName>
    </submittedName>
</protein>
<name>A0A177EYS7_9EURO</name>
<organism evidence="1 2">
    <name type="scientific">Fonsecaea monophora</name>
    <dbReference type="NCBI Taxonomy" id="254056"/>
    <lineage>
        <taxon>Eukaryota</taxon>
        <taxon>Fungi</taxon>
        <taxon>Dikarya</taxon>
        <taxon>Ascomycota</taxon>
        <taxon>Pezizomycotina</taxon>
        <taxon>Eurotiomycetes</taxon>
        <taxon>Chaetothyriomycetidae</taxon>
        <taxon>Chaetothyriales</taxon>
        <taxon>Herpotrichiellaceae</taxon>
        <taxon>Fonsecaea</taxon>
    </lineage>
</organism>
<accession>A0A177EYS7</accession>
<dbReference type="Proteomes" id="UP000077002">
    <property type="component" value="Unassembled WGS sequence"/>
</dbReference>
<evidence type="ECO:0000313" key="2">
    <source>
        <dbReference type="Proteomes" id="UP000077002"/>
    </source>
</evidence>
<dbReference type="RefSeq" id="XP_022508483.1">
    <property type="nucleotide sequence ID" value="XM_022659200.1"/>
</dbReference>
<dbReference type="GeneID" id="34604400"/>
<proteinExistence type="predicted"/>
<comment type="caution">
    <text evidence="1">The sequence shown here is derived from an EMBL/GenBank/DDBJ whole genome shotgun (WGS) entry which is preliminary data.</text>
</comment>
<dbReference type="InterPro" id="IPR036188">
    <property type="entry name" value="FAD/NAD-bd_sf"/>
</dbReference>